<dbReference type="EMBL" id="GALX01000073">
    <property type="protein sequence ID" value="JAB68393.1"/>
    <property type="molecule type" value="Transcribed_RNA"/>
</dbReference>
<dbReference type="PANTHER" id="PTHR46113:SF1">
    <property type="entry name" value="PEPTIDASE M17 LEUCYL AMINOPEPTIDASE N-TERMINAL DOMAIN-CONTAINING PROTEIN"/>
    <property type="match status" value="1"/>
</dbReference>
<reference evidence="1" key="1">
    <citation type="submission" date="2013-07" db="EMBL/GenBank/DDBJ databases">
        <title>Midgut Transcriptome Profiling of Anoplphora glabripennis, a Lignocellulose Degrading, Wood-Boring Cerambycid.</title>
        <authorList>
            <person name="Scully E.D."/>
            <person name="Hoover K."/>
            <person name="Carlson J.E."/>
            <person name="Tien M."/>
            <person name="Geib S.M."/>
        </authorList>
    </citation>
    <scope>NUCLEOTIDE SEQUENCE</scope>
</reference>
<proteinExistence type="predicted"/>
<accession>V5H6I1</accession>
<dbReference type="AlphaFoldDB" id="V5H6I1"/>
<name>V5H6I1_ANOGL</name>
<protein>
    <submittedName>
        <fullName evidence="1">Uncharacterized protein</fullName>
    </submittedName>
</protein>
<sequence length="181" mass="21193">KYESIDKKISEKGINKMINHLWYLSPELVALALFDPTVQNTVKSQMAKKILTNQAEENEKCSRNMRPKLKKELPKFLKKGLPALITSETYLLFKRLNINIEFLEKDPATWPQNINYQEGQRMVNNLKVVNDMAERGVKLITDYNQLLTKDEQQKQYVLQVVSRCRQLYPDRSKTTLCQSLE</sequence>
<dbReference type="PANTHER" id="PTHR46113">
    <property type="entry name" value="SNAC DOMAIN-CONTAINING PROTEIN"/>
    <property type="match status" value="1"/>
</dbReference>
<feature type="non-terminal residue" evidence="1">
    <location>
        <position position="1"/>
    </location>
</feature>
<organism evidence="1">
    <name type="scientific">Anoplophora glabripennis</name>
    <name type="common">Asian longhorn beetle</name>
    <name type="synonym">Anoplophora nobilis</name>
    <dbReference type="NCBI Taxonomy" id="217634"/>
    <lineage>
        <taxon>Eukaryota</taxon>
        <taxon>Metazoa</taxon>
        <taxon>Ecdysozoa</taxon>
        <taxon>Arthropoda</taxon>
        <taxon>Hexapoda</taxon>
        <taxon>Insecta</taxon>
        <taxon>Pterygota</taxon>
        <taxon>Neoptera</taxon>
        <taxon>Endopterygota</taxon>
        <taxon>Coleoptera</taxon>
        <taxon>Polyphaga</taxon>
        <taxon>Cucujiformia</taxon>
        <taxon>Chrysomeloidea</taxon>
        <taxon>Cerambycidae</taxon>
        <taxon>Lamiinae</taxon>
        <taxon>Lamiini</taxon>
        <taxon>Anoplophora</taxon>
    </lineage>
</organism>
<evidence type="ECO:0000313" key="1">
    <source>
        <dbReference type="EMBL" id="JAB68393.1"/>
    </source>
</evidence>